<reference evidence="1" key="1">
    <citation type="submission" date="2020-04" db="EMBL/GenBank/DDBJ databases">
        <authorList>
            <person name="Chiriac C."/>
            <person name="Salcher M."/>
            <person name="Ghai R."/>
            <person name="Kavagutti S V."/>
        </authorList>
    </citation>
    <scope>NUCLEOTIDE SEQUENCE</scope>
</reference>
<name>A0A6J5M3R2_9CAUD</name>
<organism evidence="1">
    <name type="scientific">uncultured Caudovirales phage</name>
    <dbReference type="NCBI Taxonomy" id="2100421"/>
    <lineage>
        <taxon>Viruses</taxon>
        <taxon>Duplodnaviria</taxon>
        <taxon>Heunggongvirae</taxon>
        <taxon>Uroviricota</taxon>
        <taxon>Caudoviricetes</taxon>
        <taxon>Peduoviridae</taxon>
        <taxon>Maltschvirus</taxon>
        <taxon>Maltschvirus maltsch</taxon>
    </lineage>
</organism>
<sequence>MDRDIVTVVDAGDGSGILRVTTREASEYWPRGVIIEQDSDLLEVVILPGESETRRFIRALQRKNKVFRGHPVPETTRIGRESSGTHLIVYVDHDPSSIFVQQEGDVLVLDSPAQVPELIDAIRAHAETLGWGNV</sequence>
<gene>
    <name evidence="1" type="ORF">UFOVP330_93</name>
</gene>
<accession>A0A6J5M3R2</accession>
<protein>
    <submittedName>
        <fullName evidence="1">Uncharacterized protein</fullName>
    </submittedName>
</protein>
<proteinExistence type="predicted"/>
<evidence type="ECO:0000313" key="1">
    <source>
        <dbReference type="EMBL" id="CAB4138519.1"/>
    </source>
</evidence>
<dbReference type="EMBL" id="LR796344">
    <property type="protein sequence ID" value="CAB4138519.1"/>
    <property type="molecule type" value="Genomic_DNA"/>
</dbReference>